<feature type="region of interest" description="Disordered" evidence="1">
    <location>
        <begin position="1"/>
        <end position="56"/>
    </location>
</feature>
<dbReference type="Proteomes" id="UP000567795">
    <property type="component" value="Unassembled WGS sequence"/>
</dbReference>
<evidence type="ECO:0000313" key="4">
    <source>
        <dbReference type="Proteomes" id="UP000567795"/>
    </source>
</evidence>
<dbReference type="EMBL" id="JACBZD010000001">
    <property type="protein sequence ID" value="NYI04137.1"/>
    <property type="molecule type" value="Genomic_DNA"/>
</dbReference>
<comment type="caution">
    <text evidence="3">The sequence shown here is derived from an EMBL/GenBank/DDBJ whole genome shotgun (WGS) entry which is preliminary data.</text>
</comment>
<reference evidence="3 4" key="1">
    <citation type="submission" date="2020-07" db="EMBL/GenBank/DDBJ databases">
        <title>Sequencing the genomes of 1000 actinobacteria strains.</title>
        <authorList>
            <person name="Klenk H.-P."/>
        </authorList>
    </citation>
    <scope>NUCLEOTIDE SEQUENCE [LARGE SCALE GENOMIC DNA]</scope>
    <source>
        <strain evidence="3 4">DSM 42178</strain>
    </source>
</reference>
<keyword evidence="2" id="KW-0472">Membrane</keyword>
<evidence type="ECO:0000313" key="3">
    <source>
        <dbReference type="EMBL" id="NYI04137.1"/>
    </source>
</evidence>
<feature type="transmembrane region" description="Helical" evidence="2">
    <location>
        <begin position="64"/>
        <end position="89"/>
    </location>
</feature>
<dbReference type="RefSeq" id="WP_179813084.1">
    <property type="nucleotide sequence ID" value="NZ_JACBZD010000001.1"/>
</dbReference>
<evidence type="ECO:0000256" key="2">
    <source>
        <dbReference type="SAM" id="Phobius"/>
    </source>
</evidence>
<proteinExistence type="predicted"/>
<name>A0A852ZRN5_9ACTN</name>
<dbReference type="InterPro" id="IPR045512">
    <property type="entry name" value="DUF6480"/>
</dbReference>
<gene>
    <name evidence="3" type="ORF">FHU37_001080</name>
</gene>
<feature type="compositionally biased region" description="Basic and acidic residues" evidence="1">
    <location>
        <begin position="14"/>
        <end position="29"/>
    </location>
</feature>
<keyword evidence="2" id="KW-0812">Transmembrane</keyword>
<evidence type="ECO:0000256" key="1">
    <source>
        <dbReference type="SAM" id="MobiDB-lite"/>
    </source>
</evidence>
<dbReference type="Pfam" id="PF20088">
    <property type="entry name" value="DUF6480"/>
    <property type="match status" value="1"/>
</dbReference>
<keyword evidence="2" id="KW-1133">Transmembrane helix</keyword>
<accession>A0A852ZRN5</accession>
<keyword evidence="4" id="KW-1185">Reference proteome</keyword>
<sequence>MSSPGPGGLSGQRPGDRDDRGEEEREAERRRHLGPPPGETPEIEGSTLDPGPYEGREVRGVRSWWPAVVVLLIAVLVGGMLLAQGITLLG</sequence>
<protein>
    <submittedName>
        <fullName evidence="3">Uncharacterized protein</fullName>
    </submittedName>
</protein>
<dbReference type="AlphaFoldDB" id="A0A852ZRN5"/>
<feature type="compositionally biased region" description="Gly residues" evidence="1">
    <location>
        <begin position="1"/>
        <end position="10"/>
    </location>
</feature>
<organism evidence="3 4">
    <name type="scientific">Allostreptomyces psammosilenae</name>
    <dbReference type="NCBI Taxonomy" id="1892865"/>
    <lineage>
        <taxon>Bacteria</taxon>
        <taxon>Bacillati</taxon>
        <taxon>Actinomycetota</taxon>
        <taxon>Actinomycetes</taxon>
        <taxon>Kitasatosporales</taxon>
        <taxon>Streptomycetaceae</taxon>
        <taxon>Allostreptomyces</taxon>
    </lineage>
</organism>